<dbReference type="Proteomes" id="UP000328092">
    <property type="component" value="Unassembled WGS sequence"/>
</dbReference>
<protein>
    <submittedName>
        <fullName evidence="2">Uncharacterized protein</fullName>
    </submittedName>
</protein>
<sequence>MDNERGLAVSAGNRTVFRLQWSPVFAGALTAAALSTILIGFAAAVGLDVSSSSPSWCDASAALALLSGLYLILQALVSFGVGGYIAGRAQRVIGSAPADVTENRDGLHGLTAWAFAVILGTAIVALVGLSVTRPTIQSRPSVTAAEPLLSAELDRLYRSLRRPANIDIGYERAEAGRILLTSSGHSGISTEDHSYLIQQVAASTGLAAAEAEKRVDSVIGDARTAIQRSRRSSVIFAFSAAAALLFGAVIAWAAACAGGRHRDGAALPEWLGGRPTTAVPVV</sequence>
<accession>A0A508TGC4</accession>
<organism evidence="2 3">
    <name type="scientific">Bradyrhizobium ivorense</name>
    <dbReference type="NCBI Taxonomy" id="2511166"/>
    <lineage>
        <taxon>Bacteria</taxon>
        <taxon>Pseudomonadati</taxon>
        <taxon>Pseudomonadota</taxon>
        <taxon>Alphaproteobacteria</taxon>
        <taxon>Hyphomicrobiales</taxon>
        <taxon>Nitrobacteraceae</taxon>
        <taxon>Bradyrhizobium</taxon>
    </lineage>
</organism>
<comment type="caution">
    <text evidence="2">The sequence shown here is derived from an EMBL/GenBank/DDBJ whole genome shotgun (WGS) entry which is preliminary data.</text>
</comment>
<dbReference type="EMBL" id="CAADFC020000016">
    <property type="protein sequence ID" value="VIO73147.1"/>
    <property type="molecule type" value="Genomic_DNA"/>
</dbReference>
<feature type="transmembrane region" description="Helical" evidence="1">
    <location>
        <begin position="233"/>
        <end position="255"/>
    </location>
</feature>
<name>A0A508TGC4_9BRAD</name>
<keyword evidence="1" id="KW-0812">Transmembrane</keyword>
<feature type="transmembrane region" description="Helical" evidence="1">
    <location>
        <begin position="106"/>
        <end position="129"/>
    </location>
</feature>
<evidence type="ECO:0000313" key="3">
    <source>
        <dbReference type="Proteomes" id="UP000328092"/>
    </source>
</evidence>
<feature type="transmembrane region" description="Helical" evidence="1">
    <location>
        <begin position="61"/>
        <end position="86"/>
    </location>
</feature>
<dbReference type="AlphaFoldDB" id="A0A508TGC4"/>
<keyword evidence="3" id="KW-1185">Reference proteome</keyword>
<proteinExistence type="predicted"/>
<feature type="transmembrane region" description="Helical" evidence="1">
    <location>
        <begin position="24"/>
        <end position="49"/>
    </location>
</feature>
<dbReference type="OrthoDB" id="7032238at2"/>
<reference evidence="2" key="1">
    <citation type="submission" date="2019-02" db="EMBL/GenBank/DDBJ databases">
        <authorList>
            <person name="Pothier F.J."/>
        </authorList>
    </citation>
    <scope>NUCLEOTIDE SEQUENCE</scope>
    <source>
        <strain evidence="2">CI-1B</strain>
    </source>
</reference>
<keyword evidence="1" id="KW-0472">Membrane</keyword>
<gene>
    <name evidence="2" type="ORF">CI1B_47510</name>
</gene>
<keyword evidence="1" id="KW-1133">Transmembrane helix</keyword>
<evidence type="ECO:0000313" key="2">
    <source>
        <dbReference type="EMBL" id="VIO73147.1"/>
    </source>
</evidence>
<evidence type="ECO:0000256" key="1">
    <source>
        <dbReference type="SAM" id="Phobius"/>
    </source>
</evidence>